<protein>
    <recommendedName>
        <fullName evidence="1">Stage 0 sporulation protein A homolog</fullName>
    </recommendedName>
</protein>
<comment type="function">
    <text evidence="2">May play the central regulatory role in sporulation. It may be an element of the effector pathway responsible for the activation of sporulation genes in response to nutritional stress. Spo0A may act in concert with spo0H (a sigma factor) to control the expression of some genes that are critical to the sporulation process.</text>
</comment>
<dbReference type="GO" id="GO:0000160">
    <property type="term" value="P:phosphorelay signal transduction system"/>
    <property type="evidence" value="ECO:0007669"/>
    <property type="project" value="InterPro"/>
</dbReference>
<name>S0FGE7_RUMCE</name>
<keyword evidence="6" id="KW-1185">Reference proteome</keyword>
<reference evidence="5 6" key="1">
    <citation type="journal article" date="2013" name="Genome Announc.">
        <title>Draft Genome Sequence of the Cellulolytic, Mesophilic, Anaerobic Bacterium Clostridium termitidis Strain CT1112 (DSM 5398).</title>
        <authorList>
            <person name="Lal S."/>
            <person name="Ramachandran U."/>
            <person name="Zhang X."/>
            <person name="Munir R."/>
            <person name="Sparling R."/>
            <person name="Levin D.B."/>
        </authorList>
    </citation>
    <scope>NUCLEOTIDE SEQUENCE [LARGE SCALE GENOMIC DNA]</scope>
    <source>
        <strain evidence="5 6">CT1112</strain>
    </source>
</reference>
<dbReference type="PROSITE" id="PS50110">
    <property type="entry name" value="RESPONSE_REGULATORY"/>
    <property type="match status" value="1"/>
</dbReference>
<dbReference type="InterPro" id="IPR052048">
    <property type="entry name" value="ST_Response_Regulator"/>
</dbReference>
<evidence type="ECO:0000256" key="2">
    <source>
        <dbReference type="ARBA" id="ARBA00024867"/>
    </source>
</evidence>
<dbReference type="SUPFAM" id="SSF52172">
    <property type="entry name" value="CheY-like"/>
    <property type="match status" value="1"/>
</dbReference>
<evidence type="ECO:0000256" key="1">
    <source>
        <dbReference type="ARBA" id="ARBA00018672"/>
    </source>
</evidence>
<dbReference type="Pfam" id="PF00072">
    <property type="entry name" value="Response_reg"/>
    <property type="match status" value="1"/>
</dbReference>
<evidence type="ECO:0000259" key="4">
    <source>
        <dbReference type="PROSITE" id="PS50110"/>
    </source>
</evidence>
<dbReference type="STRING" id="1195236.CTER_4310"/>
<evidence type="ECO:0000313" key="5">
    <source>
        <dbReference type="EMBL" id="EMS70077.1"/>
    </source>
</evidence>
<dbReference type="eggNOG" id="COG2204">
    <property type="taxonomic scope" value="Bacteria"/>
</dbReference>
<dbReference type="PANTHER" id="PTHR43228:SF1">
    <property type="entry name" value="TWO-COMPONENT RESPONSE REGULATOR ARR22"/>
    <property type="match status" value="1"/>
</dbReference>
<feature type="domain" description="Response regulatory" evidence="4">
    <location>
        <begin position="3"/>
        <end position="118"/>
    </location>
</feature>
<evidence type="ECO:0000313" key="6">
    <source>
        <dbReference type="Proteomes" id="UP000014155"/>
    </source>
</evidence>
<dbReference type="Gene3D" id="3.40.50.2300">
    <property type="match status" value="1"/>
</dbReference>
<dbReference type="RefSeq" id="WP_004629149.1">
    <property type="nucleotide sequence ID" value="NZ_AORV01000060.1"/>
</dbReference>
<comment type="caution">
    <text evidence="5">The sequence shown here is derived from an EMBL/GenBank/DDBJ whole genome shotgun (WGS) entry which is preliminary data.</text>
</comment>
<dbReference type="EMBL" id="AORV01000060">
    <property type="protein sequence ID" value="EMS70077.1"/>
    <property type="molecule type" value="Genomic_DNA"/>
</dbReference>
<proteinExistence type="predicted"/>
<dbReference type="CDD" id="cd17542">
    <property type="entry name" value="REC_CheY"/>
    <property type="match status" value="1"/>
</dbReference>
<evidence type="ECO:0000256" key="3">
    <source>
        <dbReference type="PROSITE-ProRule" id="PRU00169"/>
    </source>
</evidence>
<keyword evidence="3" id="KW-0597">Phosphoprotein</keyword>
<dbReference type="InterPro" id="IPR011006">
    <property type="entry name" value="CheY-like_superfamily"/>
</dbReference>
<dbReference type="AlphaFoldDB" id="S0FGE7"/>
<gene>
    <name evidence="5" type="ORF">CTER_4310</name>
</gene>
<dbReference type="SMART" id="SM00448">
    <property type="entry name" value="REC"/>
    <property type="match status" value="1"/>
</dbReference>
<sequence>MLKVLVVDDAVFMRQALKLILERNGFTVVGEAENGRIAVQKYKELSPDLVTMDITMPEMDGIEAVKAIKAISPGSKIVMISALGQESHIKEAVMVGATGFIVKPFKEESIIKALSKFHSST</sequence>
<accession>S0FGE7</accession>
<dbReference type="PANTHER" id="PTHR43228">
    <property type="entry name" value="TWO-COMPONENT RESPONSE REGULATOR"/>
    <property type="match status" value="1"/>
</dbReference>
<dbReference type="InterPro" id="IPR001789">
    <property type="entry name" value="Sig_transdc_resp-reg_receiver"/>
</dbReference>
<feature type="modified residue" description="4-aspartylphosphate" evidence="3">
    <location>
        <position position="53"/>
    </location>
</feature>
<dbReference type="PATRIC" id="fig|1195236.3.peg.4488"/>
<organism evidence="5 6">
    <name type="scientific">Ruminiclostridium cellobioparum subsp. termitidis CT1112</name>
    <dbReference type="NCBI Taxonomy" id="1195236"/>
    <lineage>
        <taxon>Bacteria</taxon>
        <taxon>Bacillati</taxon>
        <taxon>Bacillota</taxon>
        <taxon>Clostridia</taxon>
        <taxon>Eubacteriales</taxon>
        <taxon>Oscillospiraceae</taxon>
        <taxon>Ruminiclostridium</taxon>
    </lineage>
</organism>
<dbReference type="Proteomes" id="UP000014155">
    <property type="component" value="Unassembled WGS sequence"/>
</dbReference>